<protein>
    <submittedName>
        <fullName evidence="1">P22 coat-protein 5 family protein</fullName>
    </submittedName>
</protein>
<dbReference type="Proteomes" id="UP000239434">
    <property type="component" value="Unassembled WGS sequence"/>
</dbReference>
<organism evidence="1 2">
    <name type="scientific">Phyllobacterium phragmitis</name>
    <dbReference type="NCBI Taxonomy" id="2670329"/>
    <lineage>
        <taxon>Bacteria</taxon>
        <taxon>Pseudomonadati</taxon>
        <taxon>Pseudomonadota</taxon>
        <taxon>Alphaproteobacteria</taxon>
        <taxon>Hyphomicrobiales</taxon>
        <taxon>Phyllobacteriaceae</taxon>
        <taxon>Phyllobacterium</taxon>
    </lineage>
</organism>
<accession>A0A2S9INL4</accession>
<name>A0A2S9INL4_9HYPH</name>
<reference evidence="1 2" key="1">
    <citation type="submission" date="2018-02" db="EMBL/GenBank/DDBJ databases">
        <title>The draft genome of Phyllobacterium sp. 1N-3.</title>
        <authorList>
            <person name="Liu L."/>
            <person name="Li L."/>
            <person name="Zhang X."/>
            <person name="Wang T."/>
            <person name="Liang L."/>
        </authorList>
    </citation>
    <scope>NUCLEOTIDE SEQUENCE [LARGE SCALE GENOMIC DNA]</scope>
    <source>
        <strain evidence="1 2">1N-3</strain>
    </source>
</reference>
<dbReference type="EMBL" id="PVBR01000014">
    <property type="protein sequence ID" value="PRD42113.1"/>
    <property type="molecule type" value="Genomic_DNA"/>
</dbReference>
<dbReference type="AlphaFoldDB" id="A0A2S9INL4"/>
<evidence type="ECO:0000313" key="2">
    <source>
        <dbReference type="Proteomes" id="UP000239434"/>
    </source>
</evidence>
<sequence length="384" mass="39798">MANSITGLFPTLYNALDVISRELVGFIPAVSSDMTFARAAVGQTVMSPVAPASTATDVTPGVTPPDDGDQTIGNVQMTITKARRVPVRWNGEQKLALDNNGASYNIILRDQFAQAMRTLCNEVEADLAALNVYASRAYGTPGTPPFATNLADTAQVRKILSDNGAPMSDLQMVIDTSAGANMRTLTQLSKANEAADTSLLRRGVLLDVHGFAIRESGQVKTSVPGTGATATTDATGYAAGATVITLAAAGTGTIVEGDVVTFAGDTNQYLVASGDTDVSAGGTITLAAPGLRQAIPAAATAITIAAGSARSLGFARSAIALATRAPALPEQGDIARDRTLVTDPESGLTFEVAMYPQYRQMQYEVSLAWGVKAIKPEHMCALLG</sequence>
<dbReference type="RefSeq" id="WP_105743381.1">
    <property type="nucleotide sequence ID" value="NZ_PVBR01000014.1"/>
</dbReference>
<keyword evidence="2" id="KW-1185">Reference proteome</keyword>
<proteinExistence type="predicted"/>
<gene>
    <name evidence="1" type="ORF">C5748_18360</name>
</gene>
<evidence type="ECO:0000313" key="1">
    <source>
        <dbReference type="EMBL" id="PRD42113.1"/>
    </source>
</evidence>
<comment type="caution">
    <text evidence="1">The sequence shown here is derived from an EMBL/GenBank/DDBJ whole genome shotgun (WGS) entry which is preliminary data.</text>
</comment>